<accession>A0ABY5RWU2</accession>
<proteinExistence type="predicted"/>
<organism evidence="1 2">
    <name type="scientific">Microvirga terrae</name>
    <dbReference type="NCBI Taxonomy" id="2740529"/>
    <lineage>
        <taxon>Bacteria</taxon>
        <taxon>Pseudomonadati</taxon>
        <taxon>Pseudomonadota</taxon>
        <taxon>Alphaproteobacteria</taxon>
        <taxon>Hyphomicrobiales</taxon>
        <taxon>Methylobacteriaceae</taxon>
        <taxon>Microvirga</taxon>
    </lineage>
</organism>
<sequence length="50" mass="5894">MARPTARPTRPLAQETMMIIVSFLRLFRSILSEARQMQREAARRHPGLDW</sequence>
<protein>
    <submittedName>
        <fullName evidence="1">Uncharacterized protein</fullName>
    </submittedName>
</protein>
<evidence type="ECO:0000313" key="2">
    <source>
        <dbReference type="Proteomes" id="UP001017257"/>
    </source>
</evidence>
<keyword evidence="2" id="KW-1185">Reference proteome</keyword>
<evidence type="ECO:0000313" key="1">
    <source>
        <dbReference type="EMBL" id="UVF21404.1"/>
    </source>
</evidence>
<name>A0ABY5RWU2_9HYPH</name>
<reference evidence="1" key="1">
    <citation type="submission" date="2022-08" db="EMBL/GenBank/DDBJ databases">
        <title>Microvirga terrae sp. nov., isolated from soil.</title>
        <authorList>
            <person name="Kim K.H."/>
            <person name="Seo Y.L."/>
            <person name="Kim J.M."/>
            <person name="Lee J.K."/>
            <person name="Han D.M."/>
            <person name="Jeon C.O."/>
        </authorList>
    </citation>
    <scope>NUCLEOTIDE SEQUENCE</scope>
    <source>
        <strain evidence="1">R24</strain>
    </source>
</reference>
<dbReference type="Proteomes" id="UP001017257">
    <property type="component" value="Chromosome"/>
</dbReference>
<dbReference type="RefSeq" id="WP_173946529.1">
    <property type="nucleotide sequence ID" value="NZ_CP102845.1"/>
</dbReference>
<gene>
    <name evidence="1" type="ORF">HPT29_009925</name>
</gene>
<dbReference type="EMBL" id="CP102845">
    <property type="protein sequence ID" value="UVF21404.1"/>
    <property type="molecule type" value="Genomic_DNA"/>
</dbReference>